<evidence type="ECO:0000313" key="3">
    <source>
        <dbReference type="EMBL" id="EGT36714.1"/>
    </source>
</evidence>
<dbReference type="InterPro" id="IPR050690">
    <property type="entry name" value="JHDM1_Histone_Demethylase"/>
</dbReference>
<dbReference type="Proteomes" id="UP000008068">
    <property type="component" value="Unassembled WGS sequence"/>
</dbReference>
<feature type="compositionally biased region" description="Basic and acidic residues" evidence="2">
    <location>
        <begin position="424"/>
        <end position="438"/>
    </location>
</feature>
<feature type="compositionally biased region" description="Low complexity" evidence="2">
    <location>
        <begin position="13"/>
        <end position="30"/>
    </location>
</feature>
<feature type="region of interest" description="Disordered" evidence="2">
    <location>
        <begin position="1"/>
        <end position="80"/>
    </location>
</feature>
<sequence length="721" mass="78362">MSSSSNVAVNDLGQPSPSGAADSSQASGSSENLFSAPPIGYLHGGDNAPQAGADDVPETSEPSARKSQRDPKAPGKYGENLLTADLFKRFNSSSLASMAGEPSRKRAKPAGSIRAQPQMVAAQPSTSGSSARKRARQVVQDVPQVDAPSQPSTSVSIQTDALSIPPPSKQDAATMPETSENVDVGIQTVPLVDAVSQPSTSMGVQTDTPPTTQDAATMPENLENVDVGIQTTSSSQEEAAQTDSASFLGFSEASSVSCSPPSVSNGETQTGSACSLEFTGVSSVSFLPVALLDSATQAEDPVRSLELCEVISESVSQEIAAPQDEPEEQPSTSSSARATDALTALNQRTWTPTTPPLSSSVEPVARRLRSRAVVQTSVASRTPSHDEGSIAGRLRSKTVASTDVVSRSPSPIAHRLRQRGPANPEEKAAELPPPKTREELQERLKNLDQGSEGFMMEWARGEHLLDNKNAENVFISETGEEFMAKVETSHGVHLVKNKEGLKMKVPEDLDFGTVRDYIKTDKELSVINSNTQDPELMTMCKLLKEFKKSERTAIYNLLSLEFAQTEDRLKKAFEEPEFVKSYSMVMKLEKALGDLKKKLGRKLRTATSQDEKEKIEEKIKKINNQLKTMPKFQKFLLLSMSGSFTDIHVDFSDSKPQHLVEMAKIFLEELGLKLEGDLKKEEEEKKKKAPKTKDNTDADNVKWYTCAEKKKILEELERRCQ</sequence>
<dbReference type="Gene3D" id="2.60.120.650">
    <property type="entry name" value="Cupin"/>
    <property type="match status" value="1"/>
</dbReference>
<feature type="compositionally biased region" description="Basic and acidic residues" evidence="2">
    <location>
        <begin position="63"/>
        <end position="73"/>
    </location>
</feature>
<keyword evidence="4" id="KW-1185">Reference proteome</keyword>
<name>G0NSB3_CAEBE</name>
<dbReference type="HOGENOM" id="CLU_383674_0_0_1"/>
<feature type="region of interest" description="Disordered" evidence="2">
    <location>
        <begin position="346"/>
        <end position="365"/>
    </location>
</feature>
<evidence type="ECO:0000256" key="1">
    <source>
        <dbReference type="ARBA" id="ARBA00022723"/>
    </source>
</evidence>
<feature type="region of interest" description="Disordered" evidence="2">
    <location>
        <begin position="316"/>
        <end position="337"/>
    </location>
</feature>
<feature type="compositionally biased region" description="Polar residues" evidence="2">
    <location>
        <begin position="373"/>
        <end position="382"/>
    </location>
</feature>
<feature type="region of interest" description="Disordered" evidence="2">
    <location>
        <begin position="372"/>
        <end position="438"/>
    </location>
</feature>
<organism evidence="4">
    <name type="scientific">Caenorhabditis brenneri</name>
    <name type="common">Nematode worm</name>
    <dbReference type="NCBI Taxonomy" id="135651"/>
    <lineage>
        <taxon>Eukaryota</taxon>
        <taxon>Metazoa</taxon>
        <taxon>Ecdysozoa</taxon>
        <taxon>Nematoda</taxon>
        <taxon>Chromadorea</taxon>
        <taxon>Rhabditida</taxon>
        <taxon>Rhabditina</taxon>
        <taxon>Rhabditomorpha</taxon>
        <taxon>Rhabditoidea</taxon>
        <taxon>Rhabditidae</taxon>
        <taxon>Peloderinae</taxon>
        <taxon>Caenorhabditis</taxon>
    </lineage>
</organism>
<feature type="region of interest" description="Disordered" evidence="2">
    <location>
        <begin position="252"/>
        <end position="271"/>
    </location>
</feature>
<feature type="compositionally biased region" description="Low complexity" evidence="2">
    <location>
        <begin position="205"/>
        <end position="217"/>
    </location>
</feature>
<accession>G0NSB3</accession>
<feature type="compositionally biased region" description="Low complexity" evidence="2">
    <location>
        <begin position="137"/>
        <end position="148"/>
    </location>
</feature>
<gene>
    <name evidence="3" type="ORF">CAEBREN_03657</name>
</gene>
<reference evidence="4" key="1">
    <citation type="submission" date="2011-07" db="EMBL/GenBank/DDBJ databases">
        <authorList>
            <consortium name="Caenorhabditis brenneri Sequencing and Analysis Consortium"/>
            <person name="Wilson R.K."/>
        </authorList>
    </citation>
    <scope>NUCLEOTIDE SEQUENCE [LARGE SCALE GENOMIC DNA]</scope>
    <source>
        <strain evidence="4">PB2801</strain>
    </source>
</reference>
<feature type="compositionally biased region" description="Polar residues" evidence="2">
    <location>
        <begin position="149"/>
        <end position="161"/>
    </location>
</feature>
<protein>
    <submittedName>
        <fullName evidence="3">Uncharacterized protein</fullName>
    </submittedName>
</protein>
<feature type="compositionally biased region" description="Polar residues" evidence="2">
    <location>
        <begin position="398"/>
        <end position="409"/>
    </location>
</feature>
<feature type="region of interest" description="Disordered" evidence="2">
    <location>
        <begin position="95"/>
        <end position="184"/>
    </location>
</feature>
<feature type="region of interest" description="Disordered" evidence="2">
    <location>
        <begin position="197"/>
        <end position="217"/>
    </location>
</feature>
<dbReference type="eggNOG" id="KOG1633">
    <property type="taxonomic scope" value="Eukaryota"/>
</dbReference>
<dbReference type="PANTHER" id="PTHR23123">
    <property type="entry name" value="PHD/F-BOX CONTAINING PROTEIN"/>
    <property type="match status" value="1"/>
</dbReference>
<dbReference type="InParanoid" id="G0NSB3"/>
<dbReference type="AlphaFoldDB" id="G0NSB3"/>
<evidence type="ECO:0000256" key="2">
    <source>
        <dbReference type="SAM" id="MobiDB-lite"/>
    </source>
</evidence>
<evidence type="ECO:0000313" key="4">
    <source>
        <dbReference type="Proteomes" id="UP000008068"/>
    </source>
</evidence>
<feature type="compositionally biased region" description="Low complexity" evidence="2">
    <location>
        <begin position="254"/>
        <end position="264"/>
    </location>
</feature>
<dbReference type="EMBL" id="GL379937">
    <property type="protein sequence ID" value="EGT36714.1"/>
    <property type="molecule type" value="Genomic_DNA"/>
</dbReference>
<dbReference type="GO" id="GO:0046872">
    <property type="term" value="F:metal ion binding"/>
    <property type="evidence" value="ECO:0007669"/>
    <property type="project" value="UniProtKB-KW"/>
</dbReference>
<proteinExistence type="predicted"/>
<keyword evidence="1" id="KW-0479">Metal-binding</keyword>
<dbReference type="STRING" id="135651.G0NSB3"/>